<accession>A0ABS5FFU2</accession>
<evidence type="ECO:0000313" key="3">
    <source>
        <dbReference type="Proteomes" id="UP001315278"/>
    </source>
</evidence>
<evidence type="ECO:0000256" key="1">
    <source>
        <dbReference type="SAM" id="MobiDB-lite"/>
    </source>
</evidence>
<dbReference type="RefSeq" id="WP_212492388.1">
    <property type="nucleotide sequence ID" value="NZ_JAFCJH010000007.1"/>
</dbReference>
<comment type="caution">
    <text evidence="2">The sequence shown here is derived from an EMBL/GenBank/DDBJ whole genome shotgun (WGS) entry which is preliminary data.</text>
</comment>
<dbReference type="EMBL" id="JAFCJH010000007">
    <property type="protein sequence ID" value="MBR0795643.1"/>
    <property type="molecule type" value="Genomic_DNA"/>
</dbReference>
<feature type="region of interest" description="Disordered" evidence="1">
    <location>
        <begin position="151"/>
        <end position="171"/>
    </location>
</feature>
<evidence type="ECO:0000313" key="2">
    <source>
        <dbReference type="EMBL" id="MBR0795643.1"/>
    </source>
</evidence>
<proteinExistence type="predicted"/>
<reference evidence="3" key="1">
    <citation type="journal article" date="2021" name="ISME J.">
        <title>Evolutionary origin and ecological implication of a unique nif island in free-living Bradyrhizobium lineages.</title>
        <authorList>
            <person name="Tao J."/>
        </authorList>
    </citation>
    <scope>NUCLEOTIDE SEQUENCE [LARGE SCALE GENOMIC DNA]</scope>
    <source>
        <strain evidence="3">SZCCT0434</strain>
    </source>
</reference>
<name>A0ABS5FFU2_9BRAD</name>
<dbReference type="Proteomes" id="UP001315278">
    <property type="component" value="Unassembled WGS sequence"/>
</dbReference>
<keyword evidence="3" id="KW-1185">Reference proteome</keyword>
<organism evidence="2 3">
    <name type="scientific">Bradyrhizobium jicamae</name>
    <dbReference type="NCBI Taxonomy" id="280332"/>
    <lineage>
        <taxon>Bacteria</taxon>
        <taxon>Pseudomonadati</taxon>
        <taxon>Pseudomonadota</taxon>
        <taxon>Alphaproteobacteria</taxon>
        <taxon>Hyphomicrobiales</taxon>
        <taxon>Nitrobacteraceae</taxon>
        <taxon>Bradyrhizobium</taxon>
    </lineage>
</organism>
<protein>
    <submittedName>
        <fullName evidence="2">Uncharacterized protein</fullName>
    </submittedName>
</protein>
<sequence length="227" mass="25483">MRKRKKVGTNPITVLKSIRESYSGEKEGHRYRLIVLMVSAFTAFQKLKADTTRVASFYKEAGTKVSGRSKPVNLLKEVMAYIAGANSDSGKKLAWKRARVLEYLDDKGIPAEKMAAKITKYGGIEKTYKIAARKTPRREEATGLVPVKKSKVGELRSDSDDDEETSITEDTTGNDRWVQIVGTIRLSNLDKLQKEPDGTKLKLVVRRIDEDDVSFRVIGVGASYHEW</sequence>
<gene>
    <name evidence="2" type="ORF">JQ615_09610</name>
</gene>